<evidence type="ECO:0000313" key="4">
    <source>
        <dbReference type="Proteomes" id="UP001172911"/>
    </source>
</evidence>
<keyword evidence="2" id="KW-0812">Transmembrane</keyword>
<protein>
    <submittedName>
        <fullName evidence="3">YggT family protein</fullName>
    </submittedName>
</protein>
<dbReference type="Proteomes" id="UP001172911">
    <property type="component" value="Unassembled WGS sequence"/>
</dbReference>
<keyword evidence="4" id="KW-1185">Reference proteome</keyword>
<comment type="caution">
    <text evidence="3">The sequence shown here is derived from an EMBL/GenBank/DDBJ whole genome shotgun (WGS) entry which is preliminary data.</text>
</comment>
<proteinExistence type="inferred from homology"/>
<dbReference type="Pfam" id="PF02325">
    <property type="entry name" value="CCB3_YggT"/>
    <property type="match status" value="1"/>
</dbReference>
<gene>
    <name evidence="3" type="ORF">P6N53_12090</name>
</gene>
<keyword evidence="2" id="KW-0472">Membrane</keyword>
<organism evidence="3 4">
    <name type="scientific">Desulforamulus aquiferis</name>
    <dbReference type="NCBI Taxonomy" id="1397668"/>
    <lineage>
        <taxon>Bacteria</taxon>
        <taxon>Bacillati</taxon>
        <taxon>Bacillota</taxon>
        <taxon>Clostridia</taxon>
        <taxon>Eubacteriales</taxon>
        <taxon>Peptococcaceae</taxon>
        <taxon>Desulforamulus</taxon>
    </lineage>
</organism>
<sequence length="84" mass="10065">MYTIVSFINVAFWVYQIMLFGRIILSWFRHNPYNPIIRFLYETTDPYLNIFRRIIPPIGAIDISPLAAFWVLDIIRRLIIGMML</sequence>
<evidence type="ECO:0000313" key="3">
    <source>
        <dbReference type="EMBL" id="MDO7787962.1"/>
    </source>
</evidence>
<dbReference type="InterPro" id="IPR003425">
    <property type="entry name" value="CCB3/YggT"/>
</dbReference>
<dbReference type="EMBL" id="JARPTC010000018">
    <property type="protein sequence ID" value="MDO7787962.1"/>
    <property type="molecule type" value="Genomic_DNA"/>
</dbReference>
<reference evidence="3" key="2">
    <citation type="submission" date="2023-03" db="EMBL/GenBank/DDBJ databases">
        <authorList>
            <person name="Zhang Z."/>
        </authorList>
    </citation>
    <scope>NUCLEOTIDE SEQUENCE</scope>
    <source>
        <strain evidence="3">DSA</strain>
    </source>
</reference>
<name>A0AAW7ZF09_9FIRM</name>
<comment type="similarity">
    <text evidence="1">Belongs to the YggT family.</text>
</comment>
<dbReference type="GO" id="GO:0016020">
    <property type="term" value="C:membrane"/>
    <property type="evidence" value="ECO:0007669"/>
    <property type="project" value="InterPro"/>
</dbReference>
<dbReference type="PANTHER" id="PTHR33219">
    <property type="entry name" value="YLMG HOMOLOG PROTEIN 2, CHLOROPLASTIC"/>
    <property type="match status" value="1"/>
</dbReference>
<reference evidence="3" key="1">
    <citation type="journal article" date="2023" name="J. Hazard. Mater.">
        <title>Anaerobic biodegradation of pyrene and benzo[a]pyrene by a new sulfate-reducing Desulforamulus aquiferis strain DSA.</title>
        <authorList>
            <person name="Zhang Z."/>
            <person name="Sun J."/>
            <person name="Gong X."/>
            <person name="Wang C."/>
            <person name="Wang H."/>
        </authorList>
    </citation>
    <scope>NUCLEOTIDE SEQUENCE</scope>
    <source>
        <strain evidence="3">DSA</strain>
    </source>
</reference>
<feature type="transmembrane region" description="Helical" evidence="2">
    <location>
        <begin position="54"/>
        <end position="75"/>
    </location>
</feature>
<keyword evidence="2" id="KW-1133">Transmembrane helix</keyword>
<evidence type="ECO:0000256" key="2">
    <source>
        <dbReference type="SAM" id="Phobius"/>
    </source>
</evidence>
<dbReference type="PANTHER" id="PTHR33219:SF14">
    <property type="entry name" value="PROTEIN COFACTOR ASSEMBLY OF COMPLEX C SUBUNIT B CCB3, CHLOROPLASTIC-RELATED"/>
    <property type="match status" value="1"/>
</dbReference>
<accession>A0AAW7ZF09</accession>
<dbReference type="AlphaFoldDB" id="A0AAW7ZF09"/>
<feature type="transmembrane region" description="Helical" evidence="2">
    <location>
        <begin position="7"/>
        <end position="28"/>
    </location>
</feature>
<evidence type="ECO:0000256" key="1">
    <source>
        <dbReference type="ARBA" id="ARBA00010894"/>
    </source>
</evidence>
<dbReference type="RefSeq" id="WP_304543458.1">
    <property type="nucleotide sequence ID" value="NZ_JARPTC010000018.1"/>
</dbReference>